<dbReference type="InterPro" id="IPR000182">
    <property type="entry name" value="GNAT_dom"/>
</dbReference>
<dbReference type="Pfam" id="PF00583">
    <property type="entry name" value="Acetyltransf_1"/>
    <property type="match status" value="1"/>
</dbReference>
<dbReference type="PROSITE" id="PS51186">
    <property type="entry name" value="GNAT"/>
    <property type="match status" value="1"/>
</dbReference>
<sequence>MPLSTYIFDAPAHAHLTPYLAALHGTCITHDHLIDVFLPPLNNDKLLAWWKSKIADTNLVIILLLNESEPGTRARGHELVGAALLRIPEAQTSPFRAIVDNILVLPRFRRQGGARTLIQALQSQALCMSRPMLTAGTEAGSVGEQVLKHFGFKEVGRIPNYAISPADHTKRDQTILCKDLLTS</sequence>
<dbReference type="OMA" id="MPYSETG"/>
<dbReference type="EMBL" id="CP034206">
    <property type="protein sequence ID" value="QBZ58920.1"/>
    <property type="molecule type" value="Genomic_DNA"/>
</dbReference>
<protein>
    <submittedName>
        <fullName evidence="1">Uncharacterized protein</fullName>
    </submittedName>
</protein>
<evidence type="ECO:0000313" key="2">
    <source>
        <dbReference type="Proteomes" id="UP000294847"/>
    </source>
</evidence>
<dbReference type="SUPFAM" id="SSF55729">
    <property type="entry name" value="Acyl-CoA N-acyltransferases (Nat)"/>
    <property type="match status" value="1"/>
</dbReference>
<evidence type="ECO:0000313" key="1">
    <source>
        <dbReference type="EMBL" id="QBZ58920.1"/>
    </source>
</evidence>
<accession>A0A4P7NDA7</accession>
<reference evidence="1 2" key="1">
    <citation type="journal article" date="2019" name="Mol. Biol. Evol.">
        <title>Blast fungal genomes show frequent chromosomal changes, gene gains and losses, and effector gene turnover.</title>
        <authorList>
            <person name="Gomez Luciano L.B."/>
            <person name="Jason Tsai I."/>
            <person name="Chuma I."/>
            <person name="Tosa Y."/>
            <person name="Chen Y.H."/>
            <person name="Li J.Y."/>
            <person name="Li M.Y."/>
            <person name="Jade Lu M.Y."/>
            <person name="Nakayashiki H."/>
            <person name="Li W.H."/>
        </authorList>
    </citation>
    <scope>NUCLEOTIDE SEQUENCE [LARGE SCALE GENOMIC DNA]</scope>
    <source>
        <strain evidence="1">MZ5-1-6</strain>
    </source>
</reference>
<proteinExistence type="predicted"/>
<dbReference type="SMR" id="A0A4P7NDA7"/>
<dbReference type="InterPro" id="IPR016181">
    <property type="entry name" value="Acyl_CoA_acyltransferase"/>
</dbReference>
<organism evidence="1 2">
    <name type="scientific">Pyricularia oryzae</name>
    <name type="common">Rice blast fungus</name>
    <name type="synonym">Magnaporthe oryzae</name>
    <dbReference type="NCBI Taxonomy" id="318829"/>
    <lineage>
        <taxon>Eukaryota</taxon>
        <taxon>Fungi</taxon>
        <taxon>Dikarya</taxon>
        <taxon>Ascomycota</taxon>
        <taxon>Pezizomycotina</taxon>
        <taxon>Sordariomycetes</taxon>
        <taxon>Sordariomycetidae</taxon>
        <taxon>Magnaporthales</taxon>
        <taxon>Pyriculariaceae</taxon>
        <taxon>Pyricularia</taxon>
    </lineage>
</organism>
<name>A0A4P7NDA7_PYROR</name>
<dbReference type="AlphaFoldDB" id="A0A4P7NDA7"/>
<dbReference type="Proteomes" id="UP000294847">
    <property type="component" value="Chromosome 3"/>
</dbReference>
<dbReference type="CDD" id="cd04301">
    <property type="entry name" value="NAT_SF"/>
    <property type="match status" value="1"/>
</dbReference>
<dbReference type="Gene3D" id="3.40.630.30">
    <property type="match status" value="1"/>
</dbReference>
<dbReference type="GO" id="GO:0016747">
    <property type="term" value="F:acyltransferase activity, transferring groups other than amino-acyl groups"/>
    <property type="evidence" value="ECO:0007669"/>
    <property type="project" value="InterPro"/>
</dbReference>
<gene>
    <name evidence="1" type="ORF">PoMZ_03879</name>
</gene>